<keyword evidence="2 11" id="KW-0328">Glycosyltransferase</keyword>
<protein>
    <submittedName>
        <fullName evidence="11">Glucomannan 4-beta-mannosyltransferase, family GT2</fullName>
    </submittedName>
</protein>
<dbReference type="PANTHER" id="PTHR32044">
    <property type="entry name" value="GLUCOMANNAN 4-BETA-MANNOSYLTRANSFERASE 9"/>
    <property type="match status" value="1"/>
</dbReference>
<dbReference type="GO" id="GO:0071555">
    <property type="term" value="P:cell wall organization"/>
    <property type="evidence" value="ECO:0007669"/>
    <property type="project" value="UniProtKB-KW"/>
</dbReference>
<keyword evidence="3 11" id="KW-0808">Transferase</keyword>
<evidence type="ECO:0000256" key="8">
    <source>
        <dbReference type="ARBA" id="ARBA00023316"/>
    </source>
</evidence>
<feature type="transmembrane region" description="Helical" evidence="9">
    <location>
        <begin position="532"/>
        <end position="551"/>
    </location>
</feature>
<dbReference type="Gene3D" id="3.90.550.10">
    <property type="entry name" value="Spore Coat Polysaccharide Biosynthesis Protein SpsA, Chain A"/>
    <property type="match status" value="1"/>
</dbReference>
<dbReference type="InterPro" id="IPR001173">
    <property type="entry name" value="Glyco_trans_2-like"/>
</dbReference>
<sequence length="553" mass="64253">MVGSAYWSSDLVVRNGLRYCWYLFKQVNYMERLMEIWIMARVGFIAPVLNVVIPIFLTLSVLILVEKIFFGLTTLYVKVFKQKPKTRYRWEAIKPDLESGNIAFPMVLVQIPMYNEKEVDLNLISRLQFFNMHITRTSCMQVYRKSIRATTALDWPSDRLIIQVLDDSTDCFTKKLVKSECEIWEKKGLNIRYQVRNGRQGYKAGALKEGMKQSDVQDCEYVAMFDADFEPESDFLIRSVPYLIHNPELALVQGRWKFCKIHVTFKYFHYLVHPFIKLKFRKILHKFIAANADACLMTRIQEMSLDYHFKIEQEAGSKRRIWRVKAIVEAGGWNDRTTVEDMDLAVRACLQGFKFIYDGDIKKISIWLKTYIIYSFFFIGKIVSQINTFILYCFLIPISVMIPEVPIIPMWGVVYVPMGIALLKGFGAPSSAHLIVLWVLFENVLSFHRFKAAFSGFIEIGGRVNEWVVTEKCGDKQNSNVTAINEDHEDIGHVIKRETPRTWHRFHIGELMVGVFIATAGVYDVLMNDDKFYFYLFLQSLAFFVAGFGLVGL</sequence>
<keyword evidence="4 9" id="KW-0812">Transmembrane</keyword>
<dbReference type="AlphaFoldDB" id="A0A0K9PB83"/>
<evidence type="ECO:0000256" key="9">
    <source>
        <dbReference type="SAM" id="Phobius"/>
    </source>
</evidence>
<keyword evidence="7 9" id="KW-0472">Membrane</keyword>
<evidence type="ECO:0000313" key="11">
    <source>
        <dbReference type="EMBL" id="KMZ65455.1"/>
    </source>
</evidence>
<evidence type="ECO:0000256" key="5">
    <source>
        <dbReference type="ARBA" id="ARBA00022989"/>
    </source>
</evidence>
<gene>
    <name evidence="11" type="ORF">ZOSMA_31G00400</name>
</gene>
<feature type="transmembrane region" description="Helical" evidence="9">
    <location>
        <begin position="371"/>
        <end position="402"/>
    </location>
</feature>
<dbReference type="PANTHER" id="PTHR32044:SF58">
    <property type="entry name" value="GLUCOMANNAN 4-BETA-MANNOSYLTRANSFERASE 11-RELATED"/>
    <property type="match status" value="1"/>
</dbReference>
<dbReference type="STRING" id="29655.A0A0K9PB83"/>
<evidence type="ECO:0000256" key="6">
    <source>
        <dbReference type="ARBA" id="ARBA00023034"/>
    </source>
</evidence>
<feature type="transmembrane region" description="Helical" evidence="9">
    <location>
        <begin position="414"/>
        <end position="441"/>
    </location>
</feature>
<comment type="caution">
    <text evidence="11">The sequence shown here is derived from an EMBL/GenBank/DDBJ whole genome shotgun (WGS) entry which is preliminary data.</text>
</comment>
<dbReference type="SUPFAM" id="SSF53448">
    <property type="entry name" value="Nucleotide-diphospho-sugar transferases"/>
    <property type="match status" value="1"/>
</dbReference>
<evidence type="ECO:0000256" key="7">
    <source>
        <dbReference type="ARBA" id="ARBA00023136"/>
    </source>
</evidence>
<dbReference type="GO" id="GO:0005794">
    <property type="term" value="C:Golgi apparatus"/>
    <property type="evidence" value="ECO:0000318"/>
    <property type="project" value="GO_Central"/>
</dbReference>
<evidence type="ECO:0000259" key="10">
    <source>
        <dbReference type="Pfam" id="PF00535"/>
    </source>
</evidence>
<evidence type="ECO:0000256" key="3">
    <source>
        <dbReference type="ARBA" id="ARBA00022679"/>
    </source>
</evidence>
<feature type="transmembrane region" description="Helical" evidence="9">
    <location>
        <begin position="506"/>
        <end position="526"/>
    </location>
</feature>
<comment type="subcellular location">
    <subcellularLocation>
        <location evidence="1">Golgi apparatus membrane</location>
        <topology evidence="1">Multi-pass membrane protein</topology>
    </subcellularLocation>
</comment>
<dbReference type="EMBL" id="LFYR01001032">
    <property type="protein sequence ID" value="KMZ65455.1"/>
    <property type="molecule type" value="Genomic_DNA"/>
</dbReference>
<keyword evidence="5 9" id="KW-1133">Transmembrane helix</keyword>
<dbReference type="GO" id="GO:0051753">
    <property type="term" value="F:mannan synthase activity"/>
    <property type="evidence" value="ECO:0000318"/>
    <property type="project" value="GO_Central"/>
</dbReference>
<evidence type="ECO:0000256" key="2">
    <source>
        <dbReference type="ARBA" id="ARBA00022676"/>
    </source>
</evidence>
<name>A0A0K9PB83_ZOSMR</name>
<keyword evidence="8" id="KW-0961">Cell wall biogenesis/degradation</keyword>
<evidence type="ECO:0000313" key="12">
    <source>
        <dbReference type="Proteomes" id="UP000036987"/>
    </source>
</evidence>
<dbReference type="Proteomes" id="UP000036987">
    <property type="component" value="Unassembled WGS sequence"/>
</dbReference>
<keyword evidence="12" id="KW-1185">Reference proteome</keyword>
<accession>A0A0K9PB83</accession>
<evidence type="ECO:0000256" key="4">
    <source>
        <dbReference type="ARBA" id="ARBA00022692"/>
    </source>
</evidence>
<dbReference type="GO" id="GO:0000139">
    <property type="term" value="C:Golgi membrane"/>
    <property type="evidence" value="ECO:0007669"/>
    <property type="project" value="UniProtKB-SubCell"/>
</dbReference>
<dbReference type="OrthoDB" id="72851at2759"/>
<dbReference type="InterPro" id="IPR029044">
    <property type="entry name" value="Nucleotide-diphossugar_trans"/>
</dbReference>
<keyword evidence="6" id="KW-0333">Golgi apparatus</keyword>
<reference evidence="12" key="1">
    <citation type="journal article" date="2016" name="Nature">
        <title>The genome of the seagrass Zostera marina reveals angiosperm adaptation to the sea.</title>
        <authorList>
            <person name="Olsen J.L."/>
            <person name="Rouze P."/>
            <person name="Verhelst B."/>
            <person name="Lin Y.-C."/>
            <person name="Bayer T."/>
            <person name="Collen J."/>
            <person name="Dattolo E."/>
            <person name="De Paoli E."/>
            <person name="Dittami S."/>
            <person name="Maumus F."/>
            <person name="Michel G."/>
            <person name="Kersting A."/>
            <person name="Lauritano C."/>
            <person name="Lohaus R."/>
            <person name="Toepel M."/>
            <person name="Tonon T."/>
            <person name="Vanneste K."/>
            <person name="Amirebrahimi M."/>
            <person name="Brakel J."/>
            <person name="Bostroem C."/>
            <person name="Chovatia M."/>
            <person name="Grimwood J."/>
            <person name="Jenkins J.W."/>
            <person name="Jueterbock A."/>
            <person name="Mraz A."/>
            <person name="Stam W.T."/>
            <person name="Tice H."/>
            <person name="Bornberg-Bauer E."/>
            <person name="Green P.J."/>
            <person name="Pearson G.A."/>
            <person name="Procaccini G."/>
            <person name="Duarte C.M."/>
            <person name="Schmutz J."/>
            <person name="Reusch T.B.H."/>
            <person name="Van de Peer Y."/>
        </authorList>
    </citation>
    <scope>NUCLEOTIDE SEQUENCE [LARGE SCALE GENOMIC DNA]</scope>
    <source>
        <strain evidence="12">cv. Finnish</strain>
    </source>
</reference>
<feature type="domain" description="Glycosyltransferase 2-like" evidence="10">
    <location>
        <begin position="156"/>
        <end position="271"/>
    </location>
</feature>
<feature type="transmembrane region" description="Helical" evidence="9">
    <location>
        <begin position="33"/>
        <end position="53"/>
    </location>
</feature>
<evidence type="ECO:0000256" key="1">
    <source>
        <dbReference type="ARBA" id="ARBA00004653"/>
    </source>
</evidence>
<proteinExistence type="predicted"/>
<organism evidence="11 12">
    <name type="scientific">Zostera marina</name>
    <name type="common">Eelgrass</name>
    <dbReference type="NCBI Taxonomy" id="29655"/>
    <lineage>
        <taxon>Eukaryota</taxon>
        <taxon>Viridiplantae</taxon>
        <taxon>Streptophyta</taxon>
        <taxon>Embryophyta</taxon>
        <taxon>Tracheophyta</taxon>
        <taxon>Spermatophyta</taxon>
        <taxon>Magnoliopsida</taxon>
        <taxon>Liliopsida</taxon>
        <taxon>Zosteraceae</taxon>
        <taxon>Zostera</taxon>
    </lineage>
</organism>
<dbReference type="Pfam" id="PF00535">
    <property type="entry name" value="Glycos_transf_2"/>
    <property type="match status" value="1"/>
</dbReference>